<dbReference type="Pfam" id="PF00133">
    <property type="entry name" value="tRNA-synt_1"/>
    <property type="match status" value="1"/>
</dbReference>
<comment type="catalytic activity">
    <reaction evidence="14">
        <text>tRNA(Val) + L-valine + ATP = L-valyl-tRNA(Val) + AMP + diphosphate</text>
        <dbReference type="Rhea" id="RHEA:10704"/>
        <dbReference type="Rhea" id="RHEA-COMP:9672"/>
        <dbReference type="Rhea" id="RHEA-COMP:9708"/>
        <dbReference type="ChEBI" id="CHEBI:30616"/>
        <dbReference type="ChEBI" id="CHEBI:33019"/>
        <dbReference type="ChEBI" id="CHEBI:57762"/>
        <dbReference type="ChEBI" id="CHEBI:78442"/>
        <dbReference type="ChEBI" id="CHEBI:78537"/>
        <dbReference type="ChEBI" id="CHEBI:456215"/>
        <dbReference type="EC" id="6.1.1.9"/>
    </reaction>
</comment>
<evidence type="ECO:0000256" key="4">
    <source>
        <dbReference type="ARBA" id="ARBA00022598"/>
    </source>
</evidence>
<evidence type="ECO:0000256" key="13">
    <source>
        <dbReference type="ARBA" id="ARBA00043854"/>
    </source>
</evidence>
<dbReference type="Gene3D" id="1.10.730.10">
    <property type="entry name" value="Isoleucyl-tRNA Synthetase, Domain 1"/>
    <property type="match status" value="2"/>
</dbReference>
<dbReference type="PRINTS" id="PR00986">
    <property type="entry name" value="TRNASYNTHVAL"/>
</dbReference>
<reference evidence="19" key="1">
    <citation type="submission" date="2023-07" db="EMBL/GenBank/DDBJ databases">
        <authorList>
            <person name="Stuckert A."/>
        </authorList>
    </citation>
    <scope>NUCLEOTIDE SEQUENCE</scope>
</reference>
<dbReference type="PANTHER" id="PTHR11946:SF71">
    <property type="entry name" value="VALINE--TRNA LIGASE, MITOCHONDRIAL"/>
    <property type="match status" value="1"/>
</dbReference>
<keyword evidence="4 15" id="KW-0436">Ligase</keyword>
<evidence type="ECO:0000256" key="14">
    <source>
        <dbReference type="ARBA" id="ARBA00047552"/>
    </source>
</evidence>
<name>A0ABN9LHQ0_9NEOB</name>
<dbReference type="InterPro" id="IPR002300">
    <property type="entry name" value="aa-tRNA-synth_Ia"/>
</dbReference>
<evidence type="ECO:0000259" key="18">
    <source>
        <dbReference type="Pfam" id="PF08264"/>
    </source>
</evidence>
<evidence type="ECO:0000256" key="12">
    <source>
        <dbReference type="ARBA" id="ARBA00040837"/>
    </source>
</evidence>
<feature type="region of interest" description="Disordered" evidence="16">
    <location>
        <begin position="807"/>
        <end position="831"/>
    </location>
</feature>
<dbReference type="PROSITE" id="PS00178">
    <property type="entry name" value="AA_TRNA_LIGASE_I"/>
    <property type="match status" value="1"/>
</dbReference>
<dbReference type="InterPro" id="IPR033705">
    <property type="entry name" value="Anticodon_Ia_Val"/>
</dbReference>
<evidence type="ECO:0000256" key="9">
    <source>
        <dbReference type="ARBA" id="ARBA00023128"/>
    </source>
</evidence>
<dbReference type="SUPFAM" id="SSF50677">
    <property type="entry name" value="ValRS/IleRS/LeuRS editing domain"/>
    <property type="match status" value="1"/>
</dbReference>
<dbReference type="SUPFAM" id="SSF52374">
    <property type="entry name" value="Nucleotidylyl transferase"/>
    <property type="match status" value="1"/>
</dbReference>
<dbReference type="InterPro" id="IPR014729">
    <property type="entry name" value="Rossmann-like_a/b/a_fold"/>
</dbReference>
<dbReference type="InterPro" id="IPR009080">
    <property type="entry name" value="tRNAsynth_Ia_anticodon-bd"/>
</dbReference>
<proteinExistence type="inferred from homology"/>
<evidence type="ECO:0000259" key="17">
    <source>
        <dbReference type="Pfam" id="PF00133"/>
    </source>
</evidence>
<dbReference type="EMBL" id="CAUEEQ010019341">
    <property type="protein sequence ID" value="CAJ0941814.1"/>
    <property type="molecule type" value="Genomic_DNA"/>
</dbReference>
<evidence type="ECO:0000256" key="15">
    <source>
        <dbReference type="RuleBase" id="RU363035"/>
    </source>
</evidence>
<comment type="subcellular location">
    <subcellularLocation>
        <location evidence="1">Mitochondrion</location>
    </subcellularLocation>
</comment>
<evidence type="ECO:0000256" key="11">
    <source>
        <dbReference type="ARBA" id="ARBA00029936"/>
    </source>
</evidence>
<dbReference type="Gene3D" id="3.90.740.10">
    <property type="entry name" value="Valyl/Leucyl/Isoleucyl-tRNA synthetase, editing domain"/>
    <property type="match status" value="1"/>
</dbReference>
<keyword evidence="8" id="KW-0809">Transit peptide</keyword>
<dbReference type="InterPro" id="IPR009008">
    <property type="entry name" value="Val/Leu/Ile-tRNA-synth_edit"/>
</dbReference>
<dbReference type="InterPro" id="IPR001412">
    <property type="entry name" value="aa-tRNA-synth_I_CS"/>
</dbReference>
<accession>A0ABN9LHQ0</accession>
<organism evidence="19 20">
    <name type="scientific">Ranitomeya imitator</name>
    <name type="common">mimic poison frog</name>
    <dbReference type="NCBI Taxonomy" id="111125"/>
    <lineage>
        <taxon>Eukaryota</taxon>
        <taxon>Metazoa</taxon>
        <taxon>Chordata</taxon>
        <taxon>Craniata</taxon>
        <taxon>Vertebrata</taxon>
        <taxon>Euteleostomi</taxon>
        <taxon>Amphibia</taxon>
        <taxon>Batrachia</taxon>
        <taxon>Anura</taxon>
        <taxon>Neobatrachia</taxon>
        <taxon>Hyloidea</taxon>
        <taxon>Dendrobatidae</taxon>
        <taxon>Dendrobatinae</taxon>
        <taxon>Ranitomeya</taxon>
    </lineage>
</organism>
<dbReference type="InterPro" id="IPR002303">
    <property type="entry name" value="Valyl-tRNA_ligase"/>
</dbReference>
<feature type="region of interest" description="Disordered" evidence="16">
    <location>
        <begin position="393"/>
        <end position="416"/>
    </location>
</feature>
<evidence type="ECO:0000256" key="6">
    <source>
        <dbReference type="ARBA" id="ARBA00022840"/>
    </source>
</evidence>
<dbReference type="Proteomes" id="UP001176940">
    <property type="component" value="Unassembled WGS sequence"/>
</dbReference>
<keyword evidence="9" id="KW-0496">Mitochondrion</keyword>
<evidence type="ECO:0000256" key="10">
    <source>
        <dbReference type="ARBA" id="ARBA00023146"/>
    </source>
</evidence>
<dbReference type="CDD" id="cd07962">
    <property type="entry name" value="Anticodon_Ia_Val"/>
    <property type="match status" value="1"/>
</dbReference>
<evidence type="ECO:0000256" key="7">
    <source>
        <dbReference type="ARBA" id="ARBA00022917"/>
    </source>
</evidence>
<evidence type="ECO:0000313" key="19">
    <source>
        <dbReference type="EMBL" id="CAJ0941814.1"/>
    </source>
</evidence>
<evidence type="ECO:0000256" key="1">
    <source>
        <dbReference type="ARBA" id="ARBA00004173"/>
    </source>
</evidence>
<keyword evidence="6 15" id="KW-0067">ATP-binding</keyword>
<dbReference type="Pfam" id="PF08264">
    <property type="entry name" value="Anticodon_1"/>
    <property type="match status" value="1"/>
</dbReference>
<keyword evidence="7 15" id="KW-0648">Protein biosynthesis</keyword>
<keyword evidence="20" id="KW-1185">Reference proteome</keyword>
<dbReference type="SUPFAM" id="SSF47323">
    <property type="entry name" value="Anticodon-binding domain of a subclass of class I aminoacyl-tRNA synthetases"/>
    <property type="match status" value="1"/>
</dbReference>
<feature type="domain" description="Methionyl/Valyl/Leucyl/Isoleucyl-tRNA synthetase anticodon-binding" evidence="18">
    <location>
        <begin position="869"/>
        <end position="1015"/>
    </location>
</feature>
<comment type="function">
    <text evidence="13">Catalyzes the attachment of valine to tRNA(Val) in a two-step reaction: valine is first activated by ATP to form Val-AMP and then transferred to the acceptor end of tRNA(Val).</text>
</comment>
<feature type="region of interest" description="Disordered" evidence="16">
    <location>
        <begin position="1096"/>
        <end position="1116"/>
    </location>
</feature>
<feature type="compositionally biased region" description="Basic and acidic residues" evidence="16">
    <location>
        <begin position="397"/>
        <end position="410"/>
    </location>
</feature>
<evidence type="ECO:0000256" key="2">
    <source>
        <dbReference type="ARBA" id="ARBA00005594"/>
    </source>
</evidence>
<dbReference type="Gene3D" id="3.40.50.620">
    <property type="entry name" value="HUPs"/>
    <property type="match status" value="2"/>
</dbReference>
<dbReference type="InterPro" id="IPR013155">
    <property type="entry name" value="M/V/L/I-tRNA-synth_anticd-bd"/>
</dbReference>
<evidence type="ECO:0000256" key="3">
    <source>
        <dbReference type="ARBA" id="ARBA00013169"/>
    </source>
</evidence>
<keyword evidence="10 15" id="KW-0030">Aminoacyl-tRNA synthetase</keyword>
<feature type="domain" description="Aminoacyl-tRNA synthetase class Ia" evidence="17">
    <location>
        <begin position="95"/>
        <end position="777"/>
    </location>
</feature>
<evidence type="ECO:0000256" key="16">
    <source>
        <dbReference type="SAM" id="MobiDB-lite"/>
    </source>
</evidence>
<gene>
    <name evidence="19" type="ORF">RIMI_LOCUS9357641</name>
</gene>
<evidence type="ECO:0000256" key="5">
    <source>
        <dbReference type="ARBA" id="ARBA00022741"/>
    </source>
</evidence>
<comment type="caution">
    <text evidence="19">The sequence shown here is derived from an EMBL/GenBank/DDBJ whole genome shotgun (WGS) entry which is preliminary data.</text>
</comment>
<protein>
    <recommendedName>
        <fullName evidence="12">Valine--tRNA ligase, mitochondrial</fullName>
        <ecNumber evidence="3">6.1.1.9</ecNumber>
    </recommendedName>
    <alternativeName>
        <fullName evidence="11">Valyl-tRNA synthetase</fullName>
    </alternativeName>
</protein>
<dbReference type="PANTHER" id="PTHR11946">
    <property type="entry name" value="VALYL-TRNA SYNTHETASES"/>
    <property type="match status" value="1"/>
</dbReference>
<feature type="compositionally biased region" description="Basic and acidic residues" evidence="16">
    <location>
        <begin position="61"/>
        <end position="78"/>
    </location>
</feature>
<sequence>MLRLCRDRGVIGGAPCRGAASVTEQMRRDERRRRQCQREEDAAAAALETAAPGTGRRWRHKETTEYEGRTAPGEKKDTAVPLPAAYSPRYVEAAWYSWWVKQGFFKPEYQSRLPHAQPQIFSLCIPPPNVTGSLHLGHALTVAIEDSLVRWRRMLGEKVLWVPGSDHAGIATQTVVEKNLYKEGGVSRHDLGREEFLGAVWRWKESKGDRIYQQLRSLGASLDWDRSCFTMDERFSRAVSEAFIHLYESGLVRRRHRLVNWSCALRSAISDIEVESRQLGGQTFLSVPGYQRKVPFGLLFRFAYPTEEGDDEILVATTRPETMLGDTAVAVHPDDPRYLRLHGRSLRHPFTGRLLPVVAHRLVNPEFGTVSRALHGGCDLLGGSVTLTGHFFSSRSRKGDPRSQPRRLPDGARPGASVDFCDRGRWIHDGSLRGLDTGLMLCVSPSSLYWSALQCVGASLQGVKRFDARDQVVAALKEKGLYRGDCEHSMLLPVCSRSGDVIEHLLKRQWFVNCEEMAQKALRAVESGQMRITPSYHQKNWKNWLSNISDWCVSRQLWWGHQIPAYRVSTAPSPQVSDPQDNEDESEGLWVAAHSESEARKKAANVLGKPECELVLRRDEDVLDTWFSSALFPFAMLGWPQPTRDLEDFYPNSLLETGSDLLFFWVARMVMLGEQLTGQLPFREFSPLRVPALHGRCSGRTPRQISRKCPLDPLVMSGISLEKLQEKLKEGNLDPRELKVAESGLVKDYPHGIPECGTDALRFALCSHRVQGDDINLDVASVLAVRHFCNKVWNGVRFALGRTGGRVHPSAHGGGGTPENRSPQFVGGLTSGTSTDPNICCVTTAPVTSIGQMKKVYVPIELRPSAPLDRWLLDRLRQVTEECEEKLRSYEIHQVTAAIHGFWLKNYCDIYVEAVKPVLMGPGGSDARQVLYRGAEVTLRLLAPFTPYLSEELWQRLPSSPSWRAPSVCVAEFPRPGHTGHWSYPEETRRFDFVYSVVRTIRGLRSDYNLTKARPEVRVSCSQEDDLLSLQTFLSPLQTLSFSGPLHLSGAAPRAPGDGPGWASGEVTDGCHVYMNLRGLVDPSSQLQKLQSKLSKLENQRKGKMEEEEETENSLQTKISRIRRIMATLERLS</sequence>
<evidence type="ECO:0000256" key="8">
    <source>
        <dbReference type="ARBA" id="ARBA00022946"/>
    </source>
</evidence>
<feature type="region of interest" description="Disordered" evidence="16">
    <location>
        <begin position="46"/>
        <end position="79"/>
    </location>
</feature>
<comment type="similarity">
    <text evidence="2 15">Belongs to the class-I aminoacyl-tRNA synthetase family.</text>
</comment>
<evidence type="ECO:0000313" key="20">
    <source>
        <dbReference type="Proteomes" id="UP001176940"/>
    </source>
</evidence>
<dbReference type="EC" id="6.1.1.9" evidence="3"/>
<feature type="compositionally biased region" description="Basic and acidic residues" evidence="16">
    <location>
        <begin position="1096"/>
        <end position="1105"/>
    </location>
</feature>
<keyword evidence="5 15" id="KW-0547">Nucleotide-binding</keyword>